<protein>
    <submittedName>
        <fullName evidence="4">2-aminobenzoate-CoA ligase</fullName>
    </submittedName>
</protein>
<dbReference type="OrthoDB" id="9803968at2"/>
<dbReference type="Gene3D" id="3.30.300.30">
    <property type="match status" value="1"/>
</dbReference>
<keyword evidence="1 4" id="KW-0436">Ligase</keyword>
<dbReference type="GO" id="GO:0016878">
    <property type="term" value="F:acid-thiol ligase activity"/>
    <property type="evidence" value="ECO:0007669"/>
    <property type="project" value="TreeGrafter"/>
</dbReference>
<dbReference type="InterPro" id="IPR000873">
    <property type="entry name" value="AMP-dep_synth/lig_dom"/>
</dbReference>
<dbReference type="InterPro" id="IPR020845">
    <property type="entry name" value="AMP-binding_CS"/>
</dbReference>
<proteinExistence type="predicted"/>
<dbReference type="Pfam" id="PF13193">
    <property type="entry name" value="AMP-binding_C"/>
    <property type="match status" value="1"/>
</dbReference>
<organism evidence="4 5">
    <name type="scientific">Mangrovactinospora gilvigrisea</name>
    <dbReference type="NCBI Taxonomy" id="1428644"/>
    <lineage>
        <taxon>Bacteria</taxon>
        <taxon>Bacillati</taxon>
        <taxon>Actinomycetota</taxon>
        <taxon>Actinomycetes</taxon>
        <taxon>Kitasatosporales</taxon>
        <taxon>Streptomycetaceae</taxon>
        <taxon>Mangrovactinospora</taxon>
    </lineage>
</organism>
<gene>
    <name evidence="4" type="ORF">BIV57_15600</name>
</gene>
<dbReference type="SUPFAM" id="SSF56801">
    <property type="entry name" value="Acetyl-CoA synthetase-like"/>
    <property type="match status" value="1"/>
</dbReference>
<dbReference type="Gene3D" id="3.40.50.12780">
    <property type="entry name" value="N-terminal domain of ligase-like"/>
    <property type="match status" value="1"/>
</dbReference>
<dbReference type="AlphaFoldDB" id="A0A1J7CAA2"/>
<comment type="caution">
    <text evidence="4">The sequence shown here is derived from an EMBL/GenBank/DDBJ whole genome shotgun (WGS) entry which is preliminary data.</text>
</comment>
<dbReference type="STRING" id="1428644.BIV57_15600"/>
<dbReference type="GO" id="GO:0044550">
    <property type="term" value="P:secondary metabolite biosynthetic process"/>
    <property type="evidence" value="ECO:0007669"/>
    <property type="project" value="TreeGrafter"/>
</dbReference>
<dbReference type="Proteomes" id="UP000243342">
    <property type="component" value="Unassembled WGS sequence"/>
</dbReference>
<reference evidence="4 5" key="1">
    <citation type="submission" date="2016-10" db="EMBL/GenBank/DDBJ databases">
        <title>Genome sequence of Streptomyces gilvigriseus MUSC 26.</title>
        <authorList>
            <person name="Lee L.-H."/>
            <person name="Ser H.-L."/>
        </authorList>
    </citation>
    <scope>NUCLEOTIDE SEQUENCE [LARGE SCALE GENOMIC DNA]</scope>
    <source>
        <strain evidence="4 5">MUSC 26</strain>
    </source>
</reference>
<feature type="domain" description="AMP-dependent synthetase/ligase" evidence="2">
    <location>
        <begin position="54"/>
        <end position="399"/>
    </location>
</feature>
<feature type="domain" description="AMP-binding enzyme C-terminal" evidence="3">
    <location>
        <begin position="453"/>
        <end position="535"/>
    </location>
</feature>
<sequence length="550" mass="60018">MILSTSAHVDTFCRDSLPLQEQWPTFTFPLPELRYPARLNCAAELLDGAIARYGPSRVCLRAPGRRPWTYGELRRRTDRIAHVLVDELHLVPGNRVLLRGPNSPWTVACWLAVLRAGCVAVTTMPLLREPELTELIDRTAPSVALCDARLAAPMIRAAEGSGTRVVTFGADDPGDLTSRCARRARYDLPFHPVQTAADDVALLAPTSGTTGRPKITMHFHRDVLANADTFARHVLRPRGDDLFIGSPPIGFTFGLGGLVVFPMRVGASVLLLERGSPDELADAIAESGATVLFTAPTGYRAMLAEGRSERLATLRRAVSAGEPLPAAVWHAFHEATGVRIIDGIGATEMLHIFVSAGDGDIRPGTTGRAVPGYTAAVLDEEGRRAPDGTPGRLAVIGPTGCRYLRDPRQREYVRGGWNVTGDTYVRDRDGYFHYRARSDDMIISAGYNIAGPEVEQVLLGHPDVLDCGVVGAPDPLRGRVVAAYVVARAERLGDAASADLLRKELQEFVKQSIAPYKYPRRLEFVPALPRSSTGKLQRYRLREQAEEADR</sequence>
<dbReference type="InterPro" id="IPR025110">
    <property type="entry name" value="AMP-bd_C"/>
</dbReference>
<evidence type="ECO:0000256" key="1">
    <source>
        <dbReference type="ARBA" id="ARBA00022598"/>
    </source>
</evidence>
<evidence type="ECO:0000259" key="3">
    <source>
        <dbReference type="Pfam" id="PF13193"/>
    </source>
</evidence>
<keyword evidence="5" id="KW-1185">Reference proteome</keyword>
<dbReference type="PANTHER" id="PTHR43352">
    <property type="entry name" value="ACETYL-COA SYNTHETASE"/>
    <property type="match status" value="1"/>
</dbReference>
<dbReference type="EMBL" id="MLCF01000085">
    <property type="protein sequence ID" value="OIV36578.1"/>
    <property type="molecule type" value="Genomic_DNA"/>
</dbReference>
<dbReference type="RefSeq" id="WP_071657476.1">
    <property type="nucleotide sequence ID" value="NZ_MLCF01000085.1"/>
</dbReference>
<dbReference type="InterPro" id="IPR045851">
    <property type="entry name" value="AMP-bd_C_sf"/>
</dbReference>
<name>A0A1J7CAA2_9ACTN</name>
<dbReference type="Pfam" id="PF00501">
    <property type="entry name" value="AMP-binding"/>
    <property type="match status" value="1"/>
</dbReference>
<evidence type="ECO:0000313" key="5">
    <source>
        <dbReference type="Proteomes" id="UP000243342"/>
    </source>
</evidence>
<dbReference type="InterPro" id="IPR042099">
    <property type="entry name" value="ANL_N_sf"/>
</dbReference>
<dbReference type="PROSITE" id="PS00455">
    <property type="entry name" value="AMP_BINDING"/>
    <property type="match status" value="1"/>
</dbReference>
<evidence type="ECO:0000313" key="4">
    <source>
        <dbReference type="EMBL" id="OIV36578.1"/>
    </source>
</evidence>
<evidence type="ECO:0000259" key="2">
    <source>
        <dbReference type="Pfam" id="PF00501"/>
    </source>
</evidence>
<dbReference type="PANTHER" id="PTHR43352:SF1">
    <property type="entry name" value="ANTHRANILATE--COA LIGASE"/>
    <property type="match status" value="1"/>
</dbReference>
<accession>A0A1J7CAA2</accession>